<sequence>MSSRSGSYMEKDRAAQINGGDPAIVVNGPFHQSDIDRMQRKLGRGHIQMSIAGTIGTGLFLGLGEILAATGPLGMILIYILVSSVVYATLASLAEMTAFAPISGTFPHYAARWVHPALGFAIGWNYFYNAAITVPAEITACAVLIGFWDSNLNHTAIYIAVICILLFAINLFGVRVFGHSEVFFATLKLMLLVGLIIGGIVVTSGGGPDHQRHGFQYWRNPGPMVSYLDAGNRGRFVGLLVAVVPAAFSMGGVELIAISAAETRNPRRNIIMAMRTILFRIIFFYILLVFILGLLVPSNDPALFHQCSRKASTTGQSPFVLAFNRAGIQTLPSVINAVVLSSAFSSGNSLLYAASRILYGLAVRRQAPRIFAKCTASGTPWVAILAAGAFALLSFLNVQSAAGEVFNWFVNLSTVGGLLGWGTMNLTYLRYYHGLRVQGINPEGIYRSPLQPFAAMWGLFWVVFFILISGISVFWSFNASDFVAAYINLPIFAGLFLGFKIFKKTKMHPLKDLDFVTGIPTLEETEKDGALVKDISIAGKIKELI</sequence>
<evidence type="ECO:0000256" key="4">
    <source>
        <dbReference type="ARBA" id="ARBA00022970"/>
    </source>
</evidence>
<dbReference type="Pfam" id="PF00324">
    <property type="entry name" value="AA_permease"/>
    <property type="match status" value="1"/>
</dbReference>
<evidence type="ECO:0000256" key="6">
    <source>
        <dbReference type="ARBA" id="ARBA00023136"/>
    </source>
</evidence>
<evidence type="ECO:0000256" key="2">
    <source>
        <dbReference type="ARBA" id="ARBA00022448"/>
    </source>
</evidence>
<dbReference type="Gene3D" id="1.20.1740.10">
    <property type="entry name" value="Amino acid/polyamine transporter I"/>
    <property type="match status" value="1"/>
</dbReference>
<dbReference type="OrthoDB" id="10062876at2759"/>
<feature type="transmembrane region" description="Helical" evidence="7">
    <location>
        <begin position="47"/>
        <end position="70"/>
    </location>
</feature>
<evidence type="ECO:0000259" key="8">
    <source>
        <dbReference type="Pfam" id="PF00324"/>
    </source>
</evidence>
<dbReference type="InterPro" id="IPR004841">
    <property type="entry name" value="AA-permease/SLC12A_dom"/>
</dbReference>
<dbReference type="GO" id="GO:0016020">
    <property type="term" value="C:membrane"/>
    <property type="evidence" value="ECO:0007669"/>
    <property type="project" value="UniProtKB-SubCell"/>
</dbReference>
<dbReference type="PANTHER" id="PTHR43341:SF1">
    <property type="entry name" value="GENERAL AMINO-ACID PERMEASE GAP1"/>
    <property type="match status" value="1"/>
</dbReference>
<feature type="transmembrane region" description="Helical" evidence="7">
    <location>
        <begin position="189"/>
        <end position="207"/>
    </location>
</feature>
<dbReference type="GO" id="GO:0015171">
    <property type="term" value="F:amino acid transmembrane transporter activity"/>
    <property type="evidence" value="ECO:0007669"/>
    <property type="project" value="TreeGrafter"/>
</dbReference>
<dbReference type="PROSITE" id="PS00218">
    <property type="entry name" value="AMINO_ACID_PERMEASE_1"/>
    <property type="match status" value="1"/>
</dbReference>
<dbReference type="RefSeq" id="XP_007324116.1">
    <property type="nucleotide sequence ID" value="XM_007324054.1"/>
</dbReference>
<evidence type="ECO:0000256" key="7">
    <source>
        <dbReference type="SAM" id="Phobius"/>
    </source>
</evidence>
<dbReference type="GeneID" id="18821702"/>
<proteinExistence type="predicted"/>
<dbReference type="InterPro" id="IPR050524">
    <property type="entry name" value="APC_YAT"/>
</dbReference>
<gene>
    <name evidence="9" type="ORF">SERLADRAFT_491583</name>
</gene>
<evidence type="ECO:0000256" key="1">
    <source>
        <dbReference type="ARBA" id="ARBA00004141"/>
    </source>
</evidence>
<dbReference type="PIRSF" id="PIRSF006060">
    <property type="entry name" value="AA_transporter"/>
    <property type="match status" value="1"/>
</dbReference>
<evidence type="ECO:0000256" key="3">
    <source>
        <dbReference type="ARBA" id="ARBA00022692"/>
    </source>
</evidence>
<keyword evidence="3 7" id="KW-0812">Transmembrane</keyword>
<reference evidence="9" key="1">
    <citation type="submission" date="2011-04" db="EMBL/GenBank/DDBJ databases">
        <title>Evolution of plant cell wall degrading machinery underlies the functional diversity of forest fungi.</title>
        <authorList>
            <consortium name="US DOE Joint Genome Institute (JGI-PGF)"/>
            <person name="Eastwood D.C."/>
            <person name="Floudas D."/>
            <person name="Binder M."/>
            <person name="Majcherczyk A."/>
            <person name="Schneider P."/>
            <person name="Aerts A."/>
            <person name="Asiegbu F.O."/>
            <person name="Baker S.E."/>
            <person name="Barry K."/>
            <person name="Bendiksby M."/>
            <person name="Blumentritt M."/>
            <person name="Coutinho P.M."/>
            <person name="Cullen D."/>
            <person name="Cullen D."/>
            <person name="Gathman A."/>
            <person name="Goodell B."/>
            <person name="Henrissat B."/>
            <person name="Ihrmark K."/>
            <person name="Kauserud H."/>
            <person name="Kohler A."/>
            <person name="LaButti K."/>
            <person name="Lapidus A."/>
            <person name="Lavin J.L."/>
            <person name="Lee Y.-H."/>
            <person name="Lindquist E."/>
            <person name="Lilly W."/>
            <person name="Lucas S."/>
            <person name="Morin E."/>
            <person name="Murat C."/>
            <person name="Oguiza J.A."/>
            <person name="Park J."/>
            <person name="Pisabarro A.G."/>
            <person name="Riley R."/>
            <person name="Rosling A."/>
            <person name="Salamov A."/>
            <person name="Schmidt O."/>
            <person name="Schmutz J."/>
            <person name="Skrede I."/>
            <person name="Stenlid J."/>
            <person name="Wiebenga A."/>
            <person name="Xie X."/>
            <person name="Kues U."/>
            <person name="Hibbett D.S."/>
            <person name="Hoffmeister D."/>
            <person name="Hogberg N."/>
            <person name="Martin F."/>
            <person name="Grigoriev I.V."/>
            <person name="Watkinson S.C."/>
        </authorList>
    </citation>
    <scope>NUCLEOTIDE SEQUENCE</scope>
    <source>
        <strain evidence="9">S7.9</strain>
    </source>
</reference>
<comment type="subcellular location">
    <subcellularLocation>
        <location evidence="1">Membrane</location>
        <topology evidence="1">Multi-pass membrane protein</topology>
    </subcellularLocation>
</comment>
<evidence type="ECO:0000256" key="5">
    <source>
        <dbReference type="ARBA" id="ARBA00022989"/>
    </source>
</evidence>
<dbReference type="AlphaFoldDB" id="F8PC09"/>
<feature type="domain" description="Amino acid permease/ SLC12A" evidence="8">
    <location>
        <begin position="48"/>
        <end position="507"/>
    </location>
</feature>
<feature type="transmembrane region" description="Helical" evidence="7">
    <location>
        <begin position="375"/>
        <end position="396"/>
    </location>
</feature>
<keyword evidence="5 7" id="KW-1133">Transmembrane helix</keyword>
<dbReference type="EMBL" id="GL945444">
    <property type="protein sequence ID" value="EGO19395.1"/>
    <property type="molecule type" value="Genomic_DNA"/>
</dbReference>
<dbReference type="FunFam" id="1.20.1740.10:FF:000001">
    <property type="entry name" value="Amino acid permease"/>
    <property type="match status" value="1"/>
</dbReference>
<dbReference type="InterPro" id="IPR004840">
    <property type="entry name" value="Amino_acid_permease_CS"/>
</dbReference>
<keyword evidence="6 7" id="KW-0472">Membrane</keyword>
<feature type="transmembrane region" description="Helical" evidence="7">
    <location>
        <begin position="126"/>
        <end position="148"/>
    </location>
</feature>
<feature type="transmembrane region" description="Helical" evidence="7">
    <location>
        <begin position="277"/>
        <end position="296"/>
    </location>
</feature>
<keyword evidence="4" id="KW-0029">Amino-acid transport</keyword>
<dbReference type="KEGG" id="sla:SERLADRAFT_491583"/>
<feature type="transmembrane region" description="Helical" evidence="7">
    <location>
        <begin position="334"/>
        <end position="354"/>
    </location>
</feature>
<feature type="transmembrane region" description="Helical" evidence="7">
    <location>
        <begin position="483"/>
        <end position="502"/>
    </location>
</feature>
<feature type="transmembrane region" description="Helical" evidence="7">
    <location>
        <begin position="408"/>
        <end position="432"/>
    </location>
</feature>
<protein>
    <submittedName>
        <fullName evidence="9">General amino acid permease variant 1</fullName>
    </submittedName>
</protein>
<feature type="transmembrane region" description="Helical" evidence="7">
    <location>
        <begin position="76"/>
        <end position="94"/>
    </location>
</feature>
<dbReference type="PANTHER" id="PTHR43341">
    <property type="entry name" value="AMINO ACID PERMEASE"/>
    <property type="match status" value="1"/>
</dbReference>
<organism>
    <name type="scientific">Serpula lacrymans var. lacrymans (strain S7.9)</name>
    <name type="common">Dry rot fungus</name>
    <dbReference type="NCBI Taxonomy" id="578457"/>
    <lineage>
        <taxon>Eukaryota</taxon>
        <taxon>Fungi</taxon>
        <taxon>Dikarya</taxon>
        <taxon>Basidiomycota</taxon>
        <taxon>Agaricomycotina</taxon>
        <taxon>Agaricomycetes</taxon>
        <taxon>Agaricomycetidae</taxon>
        <taxon>Boletales</taxon>
        <taxon>Coniophorineae</taxon>
        <taxon>Serpulaceae</taxon>
        <taxon>Serpula</taxon>
    </lineage>
</organism>
<name>F8PC09_SERL9</name>
<feature type="transmembrane region" description="Helical" evidence="7">
    <location>
        <begin position="154"/>
        <end position="177"/>
    </location>
</feature>
<accession>F8PC09</accession>
<evidence type="ECO:0000313" key="9">
    <source>
        <dbReference type="EMBL" id="EGO19395.1"/>
    </source>
</evidence>
<dbReference type="HOGENOM" id="CLU_007946_12_1_1"/>
<keyword evidence="2" id="KW-0813">Transport</keyword>
<feature type="transmembrane region" description="Helical" evidence="7">
    <location>
        <begin position="236"/>
        <end position="257"/>
    </location>
</feature>
<dbReference type="Proteomes" id="UP000008064">
    <property type="component" value="Unassembled WGS sequence"/>
</dbReference>
<feature type="transmembrane region" description="Helical" evidence="7">
    <location>
        <begin position="453"/>
        <end position="477"/>
    </location>
</feature>